<dbReference type="Proteomes" id="UP000886595">
    <property type="component" value="Unassembled WGS sequence"/>
</dbReference>
<comment type="caution">
    <text evidence="2">The sequence shown here is derived from an EMBL/GenBank/DDBJ whole genome shotgun (WGS) entry which is preliminary data.</text>
</comment>
<dbReference type="InterPro" id="IPR000953">
    <property type="entry name" value="Chromo/chromo_shadow_dom"/>
</dbReference>
<dbReference type="SUPFAM" id="SSF54160">
    <property type="entry name" value="Chromo domain-like"/>
    <property type="match status" value="1"/>
</dbReference>
<dbReference type="PANTHER" id="PTHR46148">
    <property type="entry name" value="CHROMO DOMAIN-CONTAINING PROTEIN"/>
    <property type="match status" value="1"/>
</dbReference>
<feature type="domain" description="Chromo" evidence="1">
    <location>
        <begin position="96"/>
        <end position="146"/>
    </location>
</feature>
<evidence type="ECO:0000313" key="3">
    <source>
        <dbReference type="Proteomes" id="UP000886595"/>
    </source>
</evidence>
<dbReference type="InterPro" id="IPR056924">
    <property type="entry name" value="SH3_Tf2-1"/>
</dbReference>
<dbReference type="Gene3D" id="2.40.50.40">
    <property type="match status" value="1"/>
</dbReference>
<proteinExistence type="predicted"/>
<organism evidence="2 3">
    <name type="scientific">Brassica carinata</name>
    <name type="common">Ethiopian mustard</name>
    <name type="synonym">Abyssinian cabbage</name>
    <dbReference type="NCBI Taxonomy" id="52824"/>
    <lineage>
        <taxon>Eukaryota</taxon>
        <taxon>Viridiplantae</taxon>
        <taxon>Streptophyta</taxon>
        <taxon>Embryophyta</taxon>
        <taxon>Tracheophyta</taxon>
        <taxon>Spermatophyta</taxon>
        <taxon>Magnoliopsida</taxon>
        <taxon>eudicotyledons</taxon>
        <taxon>Gunneridae</taxon>
        <taxon>Pentapetalae</taxon>
        <taxon>rosids</taxon>
        <taxon>malvids</taxon>
        <taxon>Brassicales</taxon>
        <taxon>Brassicaceae</taxon>
        <taxon>Brassiceae</taxon>
        <taxon>Brassica</taxon>
    </lineage>
</organism>
<evidence type="ECO:0000259" key="1">
    <source>
        <dbReference type="PROSITE" id="PS50013"/>
    </source>
</evidence>
<dbReference type="PROSITE" id="PS50013">
    <property type="entry name" value="CHROMO_2"/>
    <property type="match status" value="1"/>
</dbReference>
<dbReference type="InterPro" id="IPR016197">
    <property type="entry name" value="Chromo-like_dom_sf"/>
</dbReference>
<evidence type="ECO:0000313" key="2">
    <source>
        <dbReference type="EMBL" id="KAG2323181.1"/>
    </source>
</evidence>
<protein>
    <recommendedName>
        <fullName evidence="1">Chromo domain-containing protein</fullName>
    </recommendedName>
</protein>
<dbReference type="InterPro" id="IPR023780">
    <property type="entry name" value="Chromo_domain"/>
</dbReference>
<dbReference type="PANTHER" id="PTHR46148:SF52">
    <property type="entry name" value="OS04G0603800 PROTEIN"/>
    <property type="match status" value="1"/>
</dbReference>
<accession>A0A8X7W3X5</accession>
<sequence>MMKFHLLRAQNRMKQHADSHRNIRSKEDIYLISSPPRFYGPYEIQDRVGSLAYKLRLPPGAAIHNVLHVSQLKLCPNPTNTPSVLPQYLRDVGTAKEPEKILEKKMVNRRNRAVTKVLVQWKGYSPEQATWEFYQDFVAKHPDFHT</sequence>
<keyword evidence="3" id="KW-1185">Reference proteome</keyword>
<gene>
    <name evidence="2" type="ORF">Bca52824_016394</name>
</gene>
<reference evidence="2 3" key="1">
    <citation type="submission" date="2020-02" db="EMBL/GenBank/DDBJ databases">
        <authorList>
            <person name="Ma Q."/>
            <person name="Huang Y."/>
            <person name="Song X."/>
            <person name="Pei D."/>
        </authorList>
    </citation>
    <scope>NUCLEOTIDE SEQUENCE [LARGE SCALE GENOMIC DNA]</scope>
    <source>
        <strain evidence="2">Sxm20200214</strain>
        <tissue evidence="2">Leaf</tissue>
    </source>
</reference>
<dbReference type="Pfam" id="PF24626">
    <property type="entry name" value="SH3_Tf2-1"/>
    <property type="match status" value="1"/>
</dbReference>
<dbReference type="AlphaFoldDB" id="A0A8X7W3X5"/>
<dbReference type="OrthoDB" id="1106939at2759"/>
<dbReference type="Pfam" id="PF00385">
    <property type="entry name" value="Chromo"/>
    <property type="match status" value="1"/>
</dbReference>
<dbReference type="EMBL" id="JAAMPC010000003">
    <property type="protein sequence ID" value="KAG2323181.1"/>
    <property type="molecule type" value="Genomic_DNA"/>
</dbReference>
<name>A0A8X7W3X5_BRACI</name>